<name>C7NGG5_KYTSD</name>
<dbReference type="EMBL" id="CP001686">
    <property type="protein sequence ID" value="ACV06073.1"/>
    <property type="molecule type" value="Genomic_DNA"/>
</dbReference>
<proteinExistence type="predicted"/>
<evidence type="ECO:0000313" key="3">
    <source>
        <dbReference type="Proteomes" id="UP000006666"/>
    </source>
</evidence>
<dbReference type="AlphaFoldDB" id="C7NGG5"/>
<dbReference type="Proteomes" id="UP000006666">
    <property type="component" value="Chromosome"/>
</dbReference>
<evidence type="ECO:0000256" key="1">
    <source>
        <dbReference type="SAM" id="Phobius"/>
    </source>
</evidence>
<keyword evidence="3" id="KW-1185">Reference proteome</keyword>
<gene>
    <name evidence="2" type="ordered locus">Ksed_10280</name>
</gene>
<dbReference type="HOGENOM" id="CLU_3235002_0_0_11"/>
<accession>C7NGG5</accession>
<dbReference type="STRING" id="478801.Ksed_10280"/>
<keyword evidence="1" id="KW-0472">Membrane</keyword>
<feature type="transmembrane region" description="Helical" evidence="1">
    <location>
        <begin position="18"/>
        <end position="37"/>
    </location>
</feature>
<evidence type="ECO:0000313" key="2">
    <source>
        <dbReference type="EMBL" id="ACV06073.1"/>
    </source>
</evidence>
<organism evidence="2 3">
    <name type="scientific">Kytococcus sedentarius (strain ATCC 14392 / DSM 20547 / JCM 11482 / CCUG 33030 / NBRC 15357 / NCTC 11040 / CCM 314 / 541)</name>
    <name type="common">Micrococcus sedentarius</name>
    <dbReference type="NCBI Taxonomy" id="478801"/>
    <lineage>
        <taxon>Bacteria</taxon>
        <taxon>Bacillati</taxon>
        <taxon>Actinomycetota</taxon>
        <taxon>Actinomycetes</taxon>
        <taxon>Micrococcales</taxon>
        <taxon>Kytococcaceae</taxon>
        <taxon>Kytococcus</taxon>
    </lineage>
</organism>
<sequence>MLVVWLILFMGPLSHLGFLWFCVSFVVVSLIGLVVIVRIRGWD</sequence>
<reference evidence="2 3" key="1">
    <citation type="journal article" date="2009" name="Stand. Genomic Sci.">
        <title>Complete genome sequence of Kytococcus sedentarius type strain (541).</title>
        <authorList>
            <person name="Sims D."/>
            <person name="Brettin T."/>
            <person name="Detter J.C."/>
            <person name="Han C."/>
            <person name="Lapidus A."/>
            <person name="Copeland A."/>
            <person name="Glavina Del Rio T."/>
            <person name="Nolan M."/>
            <person name="Chen F."/>
            <person name="Lucas S."/>
            <person name="Tice H."/>
            <person name="Cheng J.F."/>
            <person name="Bruce D."/>
            <person name="Goodwin L."/>
            <person name="Pitluck S."/>
            <person name="Ovchinnikova G."/>
            <person name="Pati A."/>
            <person name="Ivanova N."/>
            <person name="Mavrommatis K."/>
            <person name="Chen A."/>
            <person name="Palaniappan K."/>
            <person name="D'haeseleer P."/>
            <person name="Chain P."/>
            <person name="Bristow J."/>
            <person name="Eisen J.A."/>
            <person name="Markowitz V."/>
            <person name="Hugenholtz P."/>
            <person name="Schneider S."/>
            <person name="Goker M."/>
            <person name="Pukall R."/>
            <person name="Kyrpides N.C."/>
            <person name="Klenk H.P."/>
        </authorList>
    </citation>
    <scope>NUCLEOTIDE SEQUENCE [LARGE SCALE GENOMIC DNA]</scope>
    <source>
        <strain evidence="3">ATCC 14392 / DSM 20547 / JCM 11482 / CCUG 33030 / NBRC 15357 / NCTC 11040 / CCM 314 / 541</strain>
    </source>
</reference>
<keyword evidence="1" id="KW-0812">Transmembrane</keyword>
<keyword evidence="1" id="KW-1133">Transmembrane helix</keyword>
<dbReference type="KEGG" id="kse:Ksed_10280"/>
<protein>
    <submittedName>
        <fullName evidence="2">Uncharacterized protein</fullName>
    </submittedName>
</protein>